<dbReference type="RefSeq" id="WP_049726599.1">
    <property type="nucleotide sequence ID" value="NZ_CP012154.1"/>
</dbReference>
<dbReference type="EMBL" id="CP012154">
    <property type="protein sequence ID" value="AKS43089.1"/>
    <property type="molecule type" value="Genomic_DNA"/>
</dbReference>
<dbReference type="InterPro" id="IPR004597">
    <property type="entry name" value="Tag"/>
</dbReference>
<dbReference type="GO" id="GO:0008725">
    <property type="term" value="F:DNA-3-methyladenine glycosylase activity"/>
    <property type="evidence" value="ECO:0007669"/>
    <property type="project" value="UniProtKB-EC"/>
</dbReference>
<name>A0A0K0XZH8_9GAMM</name>
<evidence type="ECO:0000256" key="4">
    <source>
        <dbReference type="ARBA" id="ARBA00022833"/>
    </source>
</evidence>
<keyword evidence="10" id="KW-1185">Reference proteome</keyword>
<organism evidence="9 10">
    <name type="scientific">Wenzhouxiangella marina</name>
    <dbReference type="NCBI Taxonomy" id="1579979"/>
    <lineage>
        <taxon>Bacteria</taxon>
        <taxon>Pseudomonadati</taxon>
        <taxon>Pseudomonadota</taxon>
        <taxon>Gammaproteobacteria</taxon>
        <taxon>Chromatiales</taxon>
        <taxon>Wenzhouxiangellaceae</taxon>
        <taxon>Wenzhouxiangella</taxon>
    </lineage>
</organism>
<evidence type="ECO:0000256" key="2">
    <source>
        <dbReference type="ARBA" id="ARBA00022763"/>
    </source>
</evidence>
<dbReference type="PANTHER" id="PTHR30037:SF4">
    <property type="entry name" value="DNA-3-METHYLADENINE GLYCOSYLASE I"/>
    <property type="match status" value="1"/>
</dbReference>
<dbReference type="KEGG" id="wma:WM2015_2731"/>
<dbReference type="AlphaFoldDB" id="A0A0K0XZH8"/>
<protein>
    <recommendedName>
        <fullName evidence="8">DNA-3-methyladenine glycosylase I</fullName>
        <ecNumber evidence="8">3.2.2.20</ecNumber>
    </recommendedName>
</protein>
<dbReference type="PATRIC" id="fig|1579979.3.peg.2791"/>
<dbReference type="GO" id="GO:0046872">
    <property type="term" value="F:metal ion binding"/>
    <property type="evidence" value="ECO:0007669"/>
    <property type="project" value="UniProtKB-KW"/>
</dbReference>
<evidence type="ECO:0000256" key="7">
    <source>
        <dbReference type="ARBA" id="ARBA00057608"/>
    </source>
</evidence>
<dbReference type="NCBIfam" id="TIGR00624">
    <property type="entry name" value="tag"/>
    <property type="match status" value="1"/>
</dbReference>
<dbReference type="FunFam" id="1.10.340.30:FF:000009">
    <property type="entry name" value="DNA-3-methyladenine glycosylase I"/>
    <property type="match status" value="1"/>
</dbReference>
<evidence type="ECO:0000256" key="5">
    <source>
        <dbReference type="ARBA" id="ARBA00023204"/>
    </source>
</evidence>
<dbReference type="InterPro" id="IPR052891">
    <property type="entry name" value="DNA-3mA_glycosylase"/>
</dbReference>
<keyword evidence="2" id="KW-0227">DNA damage</keyword>
<evidence type="ECO:0000256" key="6">
    <source>
        <dbReference type="ARBA" id="ARBA00052558"/>
    </source>
</evidence>
<dbReference type="Pfam" id="PF03352">
    <property type="entry name" value="Adenine_glyco"/>
    <property type="match status" value="1"/>
</dbReference>
<keyword evidence="1" id="KW-0479">Metal-binding</keyword>
<comment type="catalytic activity">
    <reaction evidence="6">
        <text>Hydrolysis of alkylated DNA, releasing 3-methyladenine.</text>
        <dbReference type="EC" id="3.2.2.20"/>
    </reaction>
</comment>
<sequence>MDTGRCPWCGDDPLYQHYHDTEWGVPVQDDRTWFEFLLLEGAQAGLSWITVLRKREAYRQAFADFDPEAVARFDAQDEARLLTDPGIVRNRLKISSAVSNARAFLELQEEHGSFNDWIWGWVDGRPIINRFATMGEVPASTPLSEAMSKQLKKLGFRFVGPTIVYAFMQATGLVNDHLVSCPRWAELQEETSQ</sequence>
<evidence type="ECO:0000256" key="8">
    <source>
        <dbReference type="ARBA" id="ARBA00066766"/>
    </source>
</evidence>
<keyword evidence="3" id="KW-0378">Hydrolase</keyword>
<dbReference type="SUPFAM" id="SSF48150">
    <property type="entry name" value="DNA-glycosylase"/>
    <property type="match status" value="1"/>
</dbReference>
<dbReference type="STRING" id="1579979.WM2015_2731"/>
<reference evidence="10" key="1">
    <citation type="submission" date="2015-07" db="EMBL/GenBank/DDBJ databases">
        <authorList>
            <person name="Kim K.M."/>
        </authorList>
    </citation>
    <scope>NUCLEOTIDE SEQUENCE [LARGE SCALE GENOMIC DNA]</scope>
    <source>
        <strain evidence="10">KCTC 42284</strain>
    </source>
</reference>
<proteinExistence type="predicted"/>
<dbReference type="GO" id="GO:0006284">
    <property type="term" value="P:base-excision repair"/>
    <property type="evidence" value="ECO:0007669"/>
    <property type="project" value="InterPro"/>
</dbReference>
<dbReference type="Proteomes" id="UP000066624">
    <property type="component" value="Chromosome"/>
</dbReference>
<comment type="function">
    <text evidence="7">Hydrolysis of the deoxyribose N-glycosidic bond to excise 3-methyladenine from the damaged DNA polymer formed by alkylation lesions.</text>
</comment>
<gene>
    <name evidence="9" type="ORF">WM2015_2731</name>
</gene>
<keyword evidence="5" id="KW-0234">DNA repair</keyword>
<dbReference type="Gene3D" id="1.10.340.30">
    <property type="entry name" value="Hypothetical protein, domain 2"/>
    <property type="match status" value="1"/>
</dbReference>
<evidence type="ECO:0000256" key="3">
    <source>
        <dbReference type="ARBA" id="ARBA00022801"/>
    </source>
</evidence>
<dbReference type="EC" id="3.2.2.20" evidence="8"/>
<dbReference type="PANTHER" id="PTHR30037">
    <property type="entry name" value="DNA-3-METHYLADENINE GLYCOSYLASE 1"/>
    <property type="match status" value="1"/>
</dbReference>
<dbReference type="InterPro" id="IPR005019">
    <property type="entry name" value="Adenine_glyco"/>
</dbReference>
<accession>A0A0K0XZH8</accession>
<evidence type="ECO:0000313" key="9">
    <source>
        <dbReference type="EMBL" id="AKS43089.1"/>
    </source>
</evidence>
<evidence type="ECO:0000256" key="1">
    <source>
        <dbReference type="ARBA" id="ARBA00022723"/>
    </source>
</evidence>
<evidence type="ECO:0000313" key="10">
    <source>
        <dbReference type="Proteomes" id="UP000066624"/>
    </source>
</evidence>
<keyword evidence="4" id="KW-0862">Zinc</keyword>
<dbReference type="InterPro" id="IPR011257">
    <property type="entry name" value="DNA_glycosylase"/>
</dbReference>
<dbReference type="OrthoDB" id="9807664at2"/>